<dbReference type="InParanoid" id="A0A7N2ML13"/>
<dbReference type="Gramene" id="QL09p046015:mrna">
    <property type="protein sequence ID" value="QL09p046015:mrna:CDS:4"/>
    <property type="gene ID" value="QL09p046015"/>
</dbReference>
<dbReference type="Proteomes" id="UP000594261">
    <property type="component" value="Chromosome 9"/>
</dbReference>
<dbReference type="EMBL" id="LRBV02000009">
    <property type="status" value="NOT_ANNOTATED_CDS"/>
    <property type="molecule type" value="Genomic_DNA"/>
</dbReference>
<keyword evidence="2" id="KW-1185">Reference proteome</keyword>
<dbReference type="EnsemblPlants" id="QL09p046015:mrna">
    <property type="protein sequence ID" value="QL09p046015:mrna:CDS:4"/>
    <property type="gene ID" value="QL09p046015"/>
</dbReference>
<sequence length="104" mass="12189">MDQSQKLSKTIQAARHNMQQQRFELEGRTFLWRMRDTERPRFPNRNLKSSRGFSPQRNFNELHQVPSLRAADNSRARWFLSNDGASRPTGPLTVKYSKALILQS</sequence>
<name>A0A7N2ML13_QUELO</name>
<protein>
    <submittedName>
        <fullName evidence="1">Uncharacterized protein</fullName>
    </submittedName>
</protein>
<reference evidence="1" key="2">
    <citation type="submission" date="2021-01" db="UniProtKB">
        <authorList>
            <consortium name="EnsemblPlants"/>
        </authorList>
    </citation>
    <scope>IDENTIFICATION</scope>
</reference>
<accession>A0A7N2ML13</accession>
<evidence type="ECO:0000313" key="1">
    <source>
        <dbReference type="EnsemblPlants" id="QL09p046015:mrna:CDS:4"/>
    </source>
</evidence>
<evidence type="ECO:0000313" key="2">
    <source>
        <dbReference type="Proteomes" id="UP000594261"/>
    </source>
</evidence>
<organism evidence="1 2">
    <name type="scientific">Quercus lobata</name>
    <name type="common">Valley oak</name>
    <dbReference type="NCBI Taxonomy" id="97700"/>
    <lineage>
        <taxon>Eukaryota</taxon>
        <taxon>Viridiplantae</taxon>
        <taxon>Streptophyta</taxon>
        <taxon>Embryophyta</taxon>
        <taxon>Tracheophyta</taxon>
        <taxon>Spermatophyta</taxon>
        <taxon>Magnoliopsida</taxon>
        <taxon>eudicotyledons</taxon>
        <taxon>Gunneridae</taxon>
        <taxon>Pentapetalae</taxon>
        <taxon>rosids</taxon>
        <taxon>fabids</taxon>
        <taxon>Fagales</taxon>
        <taxon>Fagaceae</taxon>
        <taxon>Quercus</taxon>
    </lineage>
</organism>
<dbReference type="AlphaFoldDB" id="A0A7N2ML13"/>
<proteinExistence type="predicted"/>
<reference evidence="1 2" key="1">
    <citation type="journal article" date="2016" name="G3 (Bethesda)">
        <title>First Draft Assembly and Annotation of the Genome of a California Endemic Oak Quercus lobata Nee (Fagaceae).</title>
        <authorList>
            <person name="Sork V.L."/>
            <person name="Fitz-Gibbon S.T."/>
            <person name="Puiu D."/>
            <person name="Crepeau M."/>
            <person name="Gugger P.F."/>
            <person name="Sherman R."/>
            <person name="Stevens K."/>
            <person name="Langley C.H."/>
            <person name="Pellegrini M."/>
            <person name="Salzberg S.L."/>
        </authorList>
    </citation>
    <scope>NUCLEOTIDE SEQUENCE [LARGE SCALE GENOMIC DNA]</scope>
    <source>
        <strain evidence="1 2">cv. SW786</strain>
    </source>
</reference>